<evidence type="ECO:0000313" key="3">
    <source>
        <dbReference type="Proteomes" id="UP001501303"/>
    </source>
</evidence>
<reference evidence="2 3" key="1">
    <citation type="journal article" date="2019" name="Int. J. Syst. Evol. Microbiol.">
        <title>The Global Catalogue of Microorganisms (GCM) 10K type strain sequencing project: providing services to taxonomists for standard genome sequencing and annotation.</title>
        <authorList>
            <consortium name="The Broad Institute Genomics Platform"/>
            <consortium name="The Broad Institute Genome Sequencing Center for Infectious Disease"/>
            <person name="Wu L."/>
            <person name="Ma J."/>
        </authorList>
    </citation>
    <scope>NUCLEOTIDE SEQUENCE [LARGE SCALE GENOMIC DNA]</scope>
    <source>
        <strain evidence="2 3">JCM 13581</strain>
    </source>
</reference>
<dbReference type="InterPro" id="IPR053141">
    <property type="entry name" value="Mycobact_SerProt_Inhib_Rv3364c"/>
</dbReference>
<dbReference type="SMART" id="SM00960">
    <property type="entry name" value="Robl_LC7"/>
    <property type="match status" value="1"/>
</dbReference>
<proteinExistence type="predicted"/>
<keyword evidence="3" id="KW-1185">Reference proteome</keyword>
<dbReference type="Gene3D" id="3.30.450.30">
    <property type="entry name" value="Dynein light chain 2a, cytoplasmic"/>
    <property type="match status" value="1"/>
</dbReference>
<name>A0ABN2PNN0_9ACTN</name>
<sequence length="145" mass="14760">MSKLSEAMKPHLDQVAERLLAEVTGVRHVLILTTDGLKAAVAGELGEDDQDRAAAMSAGLLSAARAATQALAGNEELAISQVITECSGADGGPRGWAIIMGAGNNIALAVWAGPEADIGVIAHRMTAHAASLAGLLTAPARSDER</sequence>
<dbReference type="PANTHER" id="PTHR36222:SF1">
    <property type="entry name" value="SERINE PROTEASE INHIBITOR RV3364C"/>
    <property type="match status" value="1"/>
</dbReference>
<evidence type="ECO:0000313" key="2">
    <source>
        <dbReference type="EMBL" id="GAA1927154.1"/>
    </source>
</evidence>
<organism evidence="2 3">
    <name type="scientific">Streptomyces sodiiphilus</name>
    <dbReference type="NCBI Taxonomy" id="226217"/>
    <lineage>
        <taxon>Bacteria</taxon>
        <taxon>Bacillati</taxon>
        <taxon>Actinomycetota</taxon>
        <taxon>Actinomycetes</taxon>
        <taxon>Kitasatosporales</taxon>
        <taxon>Streptomycetaceae</taxon>
        <taxon>Streptomyces</taxon>
    </lineage>
</organism>
<dbReference type="SUPFAM" id="SSF103196">
    <property type="entry name" value="Roadblock/LC7 domain"/>
    <property type="match status" value="1"/>
</dbReference>
<dbReference type="PANTHER" id="PTHR36222">
    <property type="entry name" value="SERINE PROTEASE INHIBITOR RV3364C"/>
    <property type="match status" value="1"/>
</dbReference>
<dbReference type="EMBL" id="BAAAMJ010000046">
    <property type="protein sequence ID" value="GAA1927154.1"/>
    <property type="molecule type" value="Genomic_DNA"/>
</dbReference>
<dbReference type="Proteomes" id="UP001501303">
    <property type="component" value="Unassembled WGS sequence"/>
</dbReference>
<dbReference type="Pfam" id="PF03259">
    <property type="entry name" value="Robl_LC7"/>
    <property type="match status" value="1"/>
</dbReference>
<dbReference type="RefSeq" id="WP_344264201.1">
    <property type="nucleotide sequence ID" value="NZ_BAAAMJ010000046.1"/>
</dbReference>
<protein>
    <recommendedName>
        <fullName evidence="1">Roadblock/LAMTOR2 domain-containing protein</fullName>
    </recommendedName>
</protein>
<evidence type="ECO:0000259" key="1">
    <source>
        <dbReference type="SMART" id="SM00960"/>
    </source>
</evidence>
<feature type="domain" description="Roadblock/LAMTOR2" evidence="1">
    <location>
        <begin position="13"/>
        <end position="112"/>
    </location>
</feature>
<gene>
    <name evidence="2" type="ORF">GCM10009716_39010</name>
</gene>
<dbReference type="InterPro" id="IPR004942">
    <property type="entry name" value="Roadblock/LAMTOR2_dom"/>
</dbReference>
<comment type="caution">
    <text evidence="2">The sequence shown here is derived from an EMBL/GenBank/DDBJ whole genome shotgun (WGS) entry which is preliminary data.</text>
</comment>
<accession>A0ABN2PNN0</accession>